<evidence type="ECO:0000313" key="2">
    <source>
        <dbReference type="EMBL" id="MEQ2281925.1"/>
    </source>
</evidence>
<comment type="catalytic activity">
    <reaction evidence="1">
        <text>alpha-D-mannose 1-phosphate = D-mannose 6-phosphate</text>
        <dbReference type="Rhea" id="RHEA:11140"/>
        <dbReference type="ChEBI" id="CHEBI:58409"/>
        <dbReference type="ChEBI" id="CHEBI:58735"/>
        <dbReference type="EC" id="5.4.2.8"/>
    </reaction>
</comment>
<dbReference type="EC" id="5.4.2.8" evidence="1"/>
<keyword evidence="1" id="KW-0963">Cytoplasm</keyword>
<keyword evidence="1" id="KW-0413">Isomerase</keyword>
<comment type="subunit">
    <text evidence="1">Homodimer.</text>
</comment>
<dbReference type="Proteomes" id="UP001469553">
    <property type="component" value="Unassembled WGS sequence"/>
</dbReference>
<proteinExistence type="inferred from homology"/>
<dbReference type="InterPro" id="IPR036412">
    <property type="entry name" value="HAD-like_sf"/>
</dbReference>
<protein>
    <recommendedName>
        <fullName evidence="1">Phosphomannomutase</fullName>
        <ecNumber evidence="1">5.4.2.8</ecNumber>
    </recommendedName>
</protein>
<reference evidence="2 3" key="1">
    <citation type="submission" date="2021-06" db="EMBL/GenBank/DDBJ databases">
        <authorList>
            <person name="Palmer J.M."/>
        </authorList>
    </citation>
    <scope>NUCLEOTIDE SEQUENCE [LARGE SCALE GENOMIC DNA]</scope>
    <source>
        <strain evidence="2 3">AS_MEX2019</strain>
        <tissue evidence="2">Muscle</tissue>
    </source>
</reference>
<comment type="similarity">
    <text evidence="1">Belongs to the eukaryotic PMM family.</text>
</comment>
<dbReference type="InterPro" id="IPR023214">
    <property type="entry name" value="HAD_sf"/>
</dbReference>
<accession>A0ABV0XKE0</accession>
<comment type="pathway">
    <text evidence="1">Nucleotide-sugar biosynthesis; GDP-alpha-D-mannose biosynthesis; alpha-D-mannose 1-phosphate from D-fructose 6-phosphate: step 2/2.</text>
</comment>
<dbReference type="SUPFAM" id="SSF56784">
    <property type="entry name" value="HAD-like"/>
    <property type="match status" value="1"/>
</dbReference>
<gene>
    <name evidence="2" type="primary">PMM1_2</name>
    <name evidence="2" type="ORF">AMECASPLE_035299</name>
</gene>
<dbReference type="InterPro" id="IPR005002">
    <property type="entry name" value="PMM"/>
</dbReference>
<dbReference type="Pfam" id="PF03332">
    <property type="entry name" value="PMM"/>
    <property type="match status" value="1"/>
</dbReference>
<dbReference type="PANTHER" id="PTHR10466:SF1">
    <property type="entry name" value="PHOSPHOMANNOMUTASE 1"/>
    <property type="match status" value="1"/>
</dbReference>
<dbReference type="PANTHER" id="PTHR10466">
    <property type="entry name" value="PHOSPHOMANNOMUTASE"/>
    <property type="match status" value="1"/>
</dbReference>
<sequence>MIILRHDNCLLSGGLISFDVFPEGWDKRLCLDLLDNEGLDAIYFFGNETSDGGNDYEIFNDPRTIGFTVYSPEHTARLCRELFFDASPHLITIPSAKNPSDLDGNMTIDRRVLMNC</sequence>
<comment type="subcellular location">
    <subcellularLocation>
        <location evidence="1">Cytoplasm</location>
    </subcellularLocation>
</comment>
<dbReference type="EMBL" id="JAHRIP010005220">
    <property type="protein sequence ID" value="MEQ2281925.1"/>
    <property type="molecule type" value="Genomic_DNA"/>
</dbReference>
<comment type="caution">
    <text evidence="2">The sequence shown here is derived from an EMBL/GenBank/DDBJ whole genome shotgun (WGS) entry which is preliminary data.</text>
</comment>
<evidence type="ECO:0000256" key="1">
    <source>
        <dbReference type="RuleBase" id="RU361118"/>
    </source>
</evidence>
<dbReference type="Gene3D" id="3.40.50.1000">
    <property type="entry name" value="HAD superfamily/HAD-like"/>
    <property type="match status" value="1"/>
</dbReference>
<comment type="function">
    <text evidence="1">Involved in the synthesis of the GDP-mannose and dolichol-phosphate-mannose required for a number of critical mannosyl transfer reactions.</text>
</comment>
<keyword evidence="3" id="KW-1185">Reference proteome</keyword>
<evidence type="ECO:0000313" key="3">
    <source>
        <dbReference type="Proteomes" id="UP001469553"/>
    </source>
</evidence>
<name>A0ABV0XKE0_9TELE</name>
<organism evidence="2 3">
    <name type="scientific">Ameca splendens</name>
    <dbReference type="NCBI Taxonomy" id="208324"/>
    <lineage>
        <taxon>Eukaryota</taxon>
        <taxon>Metazoa</taxon>
        <taxon>Chordata</taxon>
        <taxon>Craniata</taxon>
        <taxon>Vertebrata</taxon>
        <taxon>Euteleostomi</taxon>
        <taxon>Actinopterygii</taxon>
        <taxon>Neopterygii</taxon>
        <taxon>Teleostei</taxon>
        <taxon>Neoteleostei</taxon>
        <taxon>Acanthomorphata</taxon>
        <taxon>Ovalentaria</taxon>
        <taxon>Atherinomorphae</taxon>
        <taxon>Cyprinodontiformes</taxon>
        <taxon>Goodeidae</taxon>
        <taxon>Ameca</taxon>
    </lineage>
</organism>